<keyword evidence="2" id="KW-0732">Signal</keyword>
<reference evidence="3 4" key="1">
    <citation type="journal article" date="2009" name="PLoS Genet.">
        <title>The genome of Nectria haematococca: contribution of supernumerary chromosomes to gene expansion.</title>
        <authorList>
            <person name="Coleman J.J."/>
            <person name="Rounsley S.D."/>
            <person name="Rodriguez-Carres M."/>
            <person name="Kuo A."/>
            <person name="Wasmann C.C."/>
            <person name="Grimwood J."/>
            <person name="Schmutz J."/>
            <person name="Taga M."/>
            <person name="White G.J."/>
            <person name="Zhou S."/>
            <person name="Schwartz D.C."/>
            <person name="Freitag M."/>
            <person name="Ma L.J."/>
            <person name="Danchin E.G."/>
            <person name="Henrissat B."/>
            <person name="Coutinho P.M."/>
            <person name="Nelson D.R."/>
            <person name="Straney D."/>
            <person name="Napoli C.A."/>
            <person name="Barker B.M."/>
            <person name="Gribskov M."/>
            <person name="Rep M."/>
            <person name="Kroken S."/>
            <person name="Molnar I."/>
            <person name="Rensing C."/>
            <person name="Kennell J.C."/>
            <person name="Zamora J."/>
            <person name="Farman M.L."/>
            <person name="Selker E.U."/>
            <person name="Salamov A."/>
            <person name="Shapiro H."/>
            <person name="Pangilinan J."/>
            <person name="Lindquist E."/>
            <person name="Lamers C."/>
            <person name="Grigoriev I.V."/>
            <person name="Geiser D.M."/>
            <person name="Covert S.F."/>
            <person name="Temporini E."/>
            <person name="Vanetten H.D."/>
        </authorList>
    </citation>
    <scope>NUCLEOTIDE SEQUENCE [LARGE SCALE GENOMIC DNA]</scope>
    <source>
        <strain evidence="4">ATCC MYA-4622 / CBS 123669 / FGSC 9596 / NRRL 45880 / 77-13-4</strain>
    </source>
</reference>
<dbReference type="AlphaFoldDB" id="C7YIY0"/>
<accession>C7YIY0</accession>
<proteinExistence type="predicted"/>
<evidence type="ECO:0000313" key="4">
    <source>
        <dbReference type="Proteomes" id="UP000005206"/>
    </source>
</evidence>
<dbReference type="RefSeq" id="XP_003053884.1">
    <property type="nucleotide sequence ID" value="XM_003053838.1"/>
</dbReference>
<sequence>MLIINSILLALYATIGASAPTLNGARLEVEPQPDKPTFRDLPSHNPMITNPKHLNVRIILESIQGPKKAKKADKTDKTGKTGKAMKGKAARKTTATKTTKGTARLHVRRNNNAQEGSGKISLLESIAQAIGIDPKSISEYINNLRNDFPVQVGALPTCLNQATRESLTAIEASLSSIPKCLSATGDEIEIDTDGVEIDADGLPVCLDEAGQNALESIQNALIDLGDCATATPLSRT</sequence>
<dbReference type="HOGENOM" id="CLU_1175701_0_0_1"/>
<evidence type="ECO:0000313" key="3">
    <source>
        <dbReference type="EMBL" id="EEU48171.1"/>
    </source>
</evidence>
<dbReference type="Proteomes" id="UP000005206">
    <property type="component" value="Chromosome 1"/>
</dbReference>
<dbReference type="OrthoDB" id="5065347at2759"/>
<dbReference type="GeneID" id="9663666"/>
<feature type="signal peptide" evidence="2">
    <location>
        <begin position="1"/>
        <end position="18"/>
    </location>
</feature>
<evidence type="ECO:0000256" key="2">
    <source>
        <dbReference type="SAM" id="SignalP"/>
    </source>
</evidence>
<protein>
    <submittedName>
        <fullName evidence="3">Uncharacterized protein</fullName>
    </submittedName>
</protein>
<keyword evidence="4" id="KW-1185">Reference proteome</keyword>
<organism evidence="3 4">
    <name type="scientific">Fusarium vanettenii (strain ATCC MYA-4622 / CBS 123669 / FGSC 9596 / NRRL 45880 / 77-13-4)</name>
    <name type="common">Fusarium solani subsp. pisi</name>
    <dbReference type="NCBI Taxonomy" id="660122"/>
    <lineage>
        <taxon>Eukaryota</taxon>
        <taxon>Fungi</taxon>
        <taxon>Dikarya</taxon>
        <taxon>Ascomycota</taxon>
        <taxon>Pezizomycotina</taxon>
        <taxon>Sordariomycetes</taxon>
        <taxon>Hypocreomycetidae</taxon>
        <taxon>Hypocreales</taxon>
        <taxon>Nectriaceae</taxon>
        <taxon>Fusarium</taxon>
        <taxon>Fusarium solani species complex</taxon>
        <taxon>Fusarium vanettenii</taxon>
    </lineage>
</organism>
<evidence type="ECO:0000256" key="1">
    <source>
        <dbReference type="SAM" id="MobiDB-lite"/>
    </source>
</evidence>
<dbReference type="VEuPathDB" id="FungiDB:NECHADRAFT_75483"/>
<feature type="region of interest" description="Disordered" evidence="1">
    <location>
        <begin position="65"/>
        <end position="100"/>
    </location>
</feature>
<gene>
    <name evidence="3" type="ORF">NECHADRAFT_75483</name>
</gene>
<dbReference type="EMBL" id="GG698896">
    <property type="protein sequence ID" value="EEU48171.1"/>
    <property type="molecule type" value="Genomic_DNA"/>
</dbReference>
<dbReference type="InParanoid" id="C7YIY0"/>
<feature type="chain" id="PRO_5002988072" evidence="2">
    <location>
        <begin position="19"/>
        <end position="236"/>
    </location>
</feature>
<name>C7YIY0_FUSV7</name>
<dbReference type="KEGG" id="nhe:NECHADRAFT_75483"/>